<dbReference type="EMBL" id="MKEK01000001">
    <property type="protein sequence ID" value="OEY70847.1"/>
    <property type="molecule type" value="Genomic_DNA"/>
</dbReference>
<evidence type="ECO:0000313" key="2">
    <source>
        <dbReference type="EMBL" id="OEY70847.1"/>
    </source>
</evidence>
<dbReference type="AlphaFoldDB" id="A0A1E7Q9L4"/>
<dbReference type="Gene3D" id="1.25.40.10">
    <property type="entry name" value="Tetratricopeptide repeat domain"/>
    <property type="match status" value="1"/>
</dbReference>
<dbReference type="SUPFAM" id="SSF48452">
    <property type="entry name" value="TPR-like"/>
    <property type="match status" value="1"/>
</dbReference>
<comment type="caution">
    <text evidence="2">The sequence shown here is derived from an EMBL/GenBank/DDBJ whole genome shotgun (WGS) entry which is preliminary data.</text>
</comment>
<evidence type="ECO:0000313" key="3">
    <source>
        <dbReference type="Proteomes" id="UP000242258"/>
    </source>
</evidence>
<feature type="transmembrane region" description="Helical" evidence="1">
    <location>
        <begin position="94"/>
        <end position="111"/>
    </location>
</feature>
<accession>A0A1E7Q9L4</accession>
<dbReference type="InterPro" id="IPR011990">
    <property type="entry name" value="TPR-like_helical_dom_sf"/>
</dbReference>
<dbReference type="Proteomes" id="UP000242258">
    <property type="component" value="Unassembled WGS sequence"/>
</dbReference>
<dbReference type="STRING" id="1628148.BI198_15745"/>
<reference evidence="3" key="1">
    <citation type="submission" date="2016-09" db="EMBL/GenBank/DDBJ databases">
        <authorList>
            <person name="Wan X."/>
            <person name="Hou S."/>
        </authorList>
    </citation>
    <scope>NUCLEOTIDE SEQUENCE [LARGE SCALE GENOMIC DNA]</scope>
    <source>
        <strain evidence="3">KH87</strain>
    </source>
</reference>
<sequence length="711" mass="80307">MDNSIFAELKRRNVFKVASVYLIASWLVLQIITVLTPYLKLPALFGTIVTVVLIVAFPFACIFAWVFELTPDGVKLSKNVDRDESIRHETGSKINYILMVSLLLALAYISYDKMFSQSIDASKALTIAVLPFADMSPDKSQEYFSDGIAEEILNSLASLQQLKVIARTSSFQFKDAKQDIRSIATTLGVNYLLEGSVRKDKSALRVTAQLIDATTGSPIWSETYDRKLADIFALQDELTFAITQALKLNLLPEQVRVEQGMSSNQQAYDLFLQGRDLSYQRNPQALQRAISFLEQAIALDANFALAKAQLYVVYVLSEFYGELSAEKVNPAIKDLFSDLLVSESVFPLKLTVIANHIERTENKPDKVMALYERAAMQAPSDSIIQNWRLLALVEAGELEAAIQAREAFYKINPLDQVNLYNLIRVLYWLNQPEKADHYIKILQETAPTHSLTANIVTMQLLFQQKQPQQALEYLQSFTGELNSYSKSLHVELLIDTHQFKKALNTLGRYLGEYGQYHQHYGFSIVNLLAYQSNAASMADKLQDVRSVLKLSEPDYNYYLQAQQALSGNVQPFVDSMDRRFASADIFKAFPLEQPFMLLYAMIKYNGGYSQYLARYPYLSKIPKVCRKTAGRFNELCAFALAASGESDLELLLTQATNSFGMINPGFIGVERYALTGPHFHMLHSYPEFQRQASDYLANTYPNWPKMVAIGP</sequence>
<keyword evidence="3" id="KW-1185">Reference proteome</keyword>
<feature type="transmembrane region" description="Helical" evidence="1">
    <location>
        <begin position="20"/>
        <end position="39"/>
    </location>
</feature>
<gene>
    <name evidence="2" type="ORF">BI198_15745</name>
</gene>
<dbReference type="OrthoDB" id="1971692at2"/>
<keyword evidence="1" id="KW-0472">Membrane</keyword>
<evidence type="ECO:0000256" key="1">
    <source>
        <dbReference type="SAM" id="Phobius"/>
    </source>
</evidence>
<dbReference type="Gene3D" id="3.40.50.10070">
    <property type="entry name" value="TolB, N-terminal domain"/>
    <property type="match status" value="1"/>
</dbReference>
<keyword evidence="1" id="KW-0812">Transmembrane</keyword>
<name>A0A1E7Q9L4_9GAMM</name>
<organism evidence="2 3">
    <name type="scientific">Rheinheimera salexigens</name>
    <dbReference type="NCBI Taxonomy" id="1628148"/>
    <lineage>
        <taxon>Bacteria</taxon>
        <taxon>Pseudomonadati</taxon>
        <taxon>Pseudomonadota</taxon>
        <taxon>Gammaproteobacteria</taxon>
        <taxon>Chromatiales</taxon>
        <taxon>Chromatiaceae</taxon>
        <taxon>Rheinheimera</taxon>
    </lineage>
</organism>
<dbReference type="RefSeq" id="WP_070050480.1">
    <property type="nucleotide sequence ID" value="NZ_CBCSDO010000002.1"/>
</dbReference>
<proteinExistence type="predicted"/>
<keyword evidence="1" id="KW-1133">Transmembrane helix</keyword>
<evidence type="ECO:0008006" key="4">
    <source>
        <dbReference type="Google" id="ProtNLM"/>
    </source>
</evidence>
<protein>
    <recommendedName>
        <fullName evidence="4">FlgO domain-containing protein</fullName>
    </recommendedName>
</protein>
<feature type="transmembrane region" description="Helical" evidence="1">
    <location>
        <begin position="45"/>
        <end position="67"/>
    </location>
</feature>